<gene>
    <name evidence="8" type="ORF">G6F51_010515</name>
</gene>
<keyword evidence="2" id="KW-0880">Kelch repeat</keyword>
<feature type="coiled-coil region" evidence="6">
    <location>
        <begin position="781"/>
        <end position="857"/>
    </location>
</feature>
<dbReference type="SUPFAM" id="SSF117281">
    <property type="entry name" value="Kelch motif"/>
    <property type="match status" value="1"/>
</dbReference>
<evidence type="ECO:0000256" key="7">
    <source>
        <dbReference type="SAM" id="MobiDB-lite"/>
    </source>
</evidence>
<comment type="caution">
    <text evidence="8">The sequence shown here is derived from an EMBL/GenBank/DDBJ whole genome shotgun (WGS) entry which is preliminary data.</text>
</comment>
<dbReference type="AlphaFoldDB" id="A0A9P6Y1E1"/>
<comment type="subcellular location">
    <subcellularLocation>
        <location evidence="1">Cytoplasm</location>
    </subcellularLocation>
</comment>
<accession>A0A9P6Y1E1</accession>
<keyword evidence="3" id="KW-0963">Cytoplasm</keyword>
<evidence type="ECO:0000256" key="2">
    <source>
        <dbReference type="ARBA" id="ARBA00022441"/>
    </source>
</evidence>
<reference evidence="8" key="1">
    <citation type="journal article" date="2020" name="Microb. Genom.">
        <title>Genetic diversity of clinical and environmental Mucorales isolates obtained from an investigation of mucormycosis cases among solid organ transplant recipients.</title>
        <authorList>
            <person name="Nguyen M.H."/>
            <person name="Kaul D."/>
            <person name="Muto C."/>
            <person name="Cheng S.J."/>
            <person name="Richter R.A."/>
            <person name="Bruno V.M."/>
            <person name="Liu G."/>
            <person name="Beyhan S."/>
            <person name="Sundermann A.J."/>
            <person name="Mounaud S."/>
            <person name="Pasculle A.W."/>
            <person name="Nierman W.C."/>
            <person name="Driscoll E."/>
            <person name="Cumbie R."/>
            <person name="Clancy C.J."/>
            <person name="Dupont C.L."/>
        </authorList>
    </citation>
    <scope>NUCLEOTIDE SEQUENCE</scope>
    <source>
        <strain evidence="8">GL16</strain>
    </source>
</reference>
<name>A0A9P6Y1E1_RHIOR</name>
<feature type="compositionally biased region" description="Low complexity" evidence="7">
    <location>
        <begin position="333"/>
        <end position="395"/>
    </location>
</feature>
<sequence length="866" mass="97860">MSLFSKLSKSNDKTLYPWSQKKLGGTNNALPRFGHAAVSISSDAIIVYGGIHRGSIKKDLLQIDTNSMSANSISTTGDVPSSRISSTILYINGHILHTKQWNRLTMEGAIQPTERSGHSCVIHEGIIYIWGGQRDGRYFNDLFLFNISSVPRWEQLNYDTCPEPRAGHISAVYKDKMFIFGGTNGNKLFNDLWSFDLQTGIWVKIEAEGIIPVAREGCASAMVDDVIYILGGKGENGVELNDLCAYKINGRRWFTFQNMGPQPSPRHGLTMSAIRERLFVIGGDNEISKMEDGSLVYILDSTKIKYPVELPAAQPSIEEKNTSQQPMENTTETQYYQQQQQQYQQQYSPQPYHHQQQTQPSYNSLHDPSQSYPQPQPSLSQQQQVYSQQTHRSQQPTKYQTQYNSAQRSTQPSPQPPSQRSSPKMTLDPTAPYSEPQQPSPTSTPRHRSYYPETQPPARPPRHMSAVPEAALRRPRAGSSPHPPPDLSDSDARRPPMTEHEEEARATPQTAPPRPPREGIRIDEEAKTKMNELETAGDDKERQMLLREIKARDAVISEMKKKESWWRTEVSLARKLRSRSEEMDSPEDDEALLMDVDHLPEDRLKLFEQLVSVKSELRRVRASILQQASPMSEKVQQADRMRTAALQEAAYFKSKYLALKARRHEELGQLDLSRSDELEKRLAAALAENEAGSKTLLQLQKRSQHDQAARLATEERAREAQERAEEAQQAHQRALEELQAVYARATKAESQARENAIKIADLTQQLSQALLVQPAVKSQEVSEAQLKASQLEAANLKARNESAALKQKLAESMDDIARLRTSLNEREDALNEARLHLEDYEIQLNMLRDAMNQKSSVNGFAPTPAY</sequence>
<keyword evidence="5 6" id="KW-0175">Coiled coil</keyword>
<evidence type="ECO:0000256" key="1">
    <source>
        <dbReference type="ARBA" id="ARBA00004496"/>
    </source>
</evidence>
<evidence type="ECO:0000256" key="6">
    <source>
        <dbReference type="SAM" id="Coils"/>
    </source>
</evidence>
<dbReference type="Proteomes" id="UP000717996">
    <property type="component" value="Unassembled WGS sequence"/>
</dbReference>
<evidence type="ECO:0000256" key="3">
    <source>
        <dbReference type="ARBA" id="ARBA00022490"/>
    </source>
</evidence>
<feature type="region of interest" description="Disordered" evidence="7">
    <location>
        <begin position="698"/>
        <end position="732"/>
    </location>
</feature>
<feature type="compositionally biased region" description="Basic and acidic residues" evidence="7">
    <location>
        <begin position="703"/>
        <end position="732"/>
    </location>
</feature>
<dbReference type="Gene3D" id="2.120.10.80">
    <property type="entry name" value="Kelch-type beta propeller"/>
    <property type="match status" value="1"/>
</dbReference>
<evidence type="ECO:0000256" key="5">
    <source>
        <dbReference type="ARBA" id="ARBA00023054"/>
    </source>
</evidence>
<evidence type="ECO:0008006" key="10">
    <source>
        <dbReference type="Google" id="ProtNLM"/>
    </source>
</evidence>
<feature type="compositionally biased region" description="Polar residues" evidence="7">
    <location>
        <begin position="322"/>
        <end position="332"/>
    </location>
</feature>
<feature type="compositionally biased region" description="Polar residues" evidence="7">
    <location>
        <begin position="396"/>
        <end position="406"/>
    </location>
</feature>
<keyword evidence="4" id="KW-0677">Repeat</keyword>
<dbReference type="GO" id="GO:0051285">
    <property type="term" value="C:cell cortex of cell tip"/>
    <property type="evidence" value="ECO:0007669"/>
    <property type="project" value="TreeGrafter"/>
</dbReference>
<dbReference type="InterPro" id="IPR015915">
    <property type="entry name" value="Kelch-typ_b-propeller"/>
</dbReference>
<dbReference type="GO" id="GO:0061245">
    <property type="term" value="P:establishment or maintenance of bipolar cell polarity"/>
    <property type="evidence" value="ECO:0007669"/>
    <property type="project" value="TreeGrafter"/>
</dbReference>
<evidence type="ECO:0000313" key="8">
    <source>
        <dbReference type="EMBL" id="KAG1537194.1"/>
    </source>
</evidence>
<feature type="compositionally biased region" description="Basic and acidic residues" evidence="7">
    <location>
        <begin position="515"/>
        <end position="539"/>
    </location>
</feature>
<dbReference type="PANTHER" id="PTHR23244">
    <property type="entry name" value="KELCH REPEAT DOMAIN"/>
    <property type="match status" value="1"/>
</dbReference>
<evidence type="ECO:0000256" key="4">
    <source>
        <dbReference type="ARBA" id="ARBA00022737"/>
    </source>
</evidence>
<evidence type="ECO:0000313" key="9">
    <source>
        <dbReference type="Proteomes" id="UP000717996"/>
    </source>
</evidence>
<dbReference type="EMBL" id="JAANIT010002195">
    <property type="protein sequence ID" value="KAG1537194.1"/>
    <property type="molecule type" value="Genomic_DNA"/>
</dbReference>
<feature type="compositionally biased region" description="Low complexity" evidence="7">
    <location>
        <begin position="407"/>
        <end position="423"/>
    </location>
</feature>
<feature type="compositionally biased region" description="Basic and acidic residues" evidence="7">
    <location>
        <begin position="490"/>
        <end position="505"/>
    </location>
</feature>
<organism evidence="8 9">
    <name type="scientific">Rhizopus oryzae</name>
    <name type="common">Mucormycosis agent</name>
    <name type="synonym">Rhizopus arrhizus var. delemar</name>
    <dbReference type="NCBI Taxonomy" id="64495"/>
    <lineage>
        <taxon>Eukaryota</taxon>
        <taxon>Fungi</taxon>
        <taxon>Fungi incertae sedis</taxon>
        <taxon>Mucoromycota</taxon>
        <taxon>Mucoromycotina</taxon>
        <taxon>Mucoromycetes</taxon>
        <taxon>Mucorales</taxon>
        <taxon>Mucorineae</taxon>
        <taxon>Rhizopodaceae</taxon>
        <taxon>Rhizopus</taxon>
    </lineage>
</organism>
<dbReference type="FunFam" id="2.120.10.80:FF:000049">
    <property type="entry name" value="Cell polarity protein (Tea1)"/>
    <property type="match status" value="1"/>
</dbReference>
<feature type="region of interest" description="Disordered" evidence="7">
    <location>
        <begin position="315"/>
        <end position="539"/>
    </location>
</feature>
<dbReference type="OrthoDB" id="45365at2759"/>
<protein>
    <recommendedName>
        <fullName evidence="10">Galactose oxidase</fullName>
    </recommendedName>
</protein>
<dbReference type="PANTHER" id="PTHR23244:SF456">
    <property type="entry name" value="MULTIPLE EPIDERMAL GROWTH FACTOR-LIKE DOMAINS PROTEIN 8"/>
    <property type="match status" value="1"/>
</dbReference>
<dbReference type="Pfam" id="PF24681">
    <property type="entry name" value="Kelch_KLHDC2_KLHL20_DRC7"/>
    <property type="match status" value="1"/>
</dbReference>
<proteinExistence type="predicted"/>